<dbReference type="OrthoDB" id="306690at2759"/>
<protein>
    <recommendedName>
        <fullName evidence="1">YTH domain-containing protein</fullName>
    </recommendedName>
</protein>
<dbReference type="InterPro" id="IPR007275">
    <property type="entry name" value="YTH_domain"/>
</dbReference>
<dbReference type="GO" id="GO:0005737">
    <property type="term" value="C:cytoplasm"/>
    <property type="evidence" value="ECO:0007669"/>
    <property type="project" value="TreeGrafter"/>
</dbReference>
<dbReference type="RefSeq" id="XP_008881330.1">
    <property type="nucleotide sequence ID" value="XM_008883108.1"/>
</dbReference>
<accession>A0A024T8T5</accession>
<sequence length="241" mass="27569">MADNGRRKQRRRKHKPVALGPRFSRDAQDVSKGIVNDISLFDDTVLTPYLRLGTCRYFVIKSFSEANIHKSVKYGIWTSTDTNNVTLDMAFKSDLSCIRPILLFFSVCGSKHFCGIARMTSAVNFDVTFGLWEKQKYEGYFHVEWLVLKDVPNHVLMTVELNQKSFPRACDGDEVAYNEATEFMHCYMSYPSTTSFLDDMAYYDSLQVALESKRGLTRQDQEDDAIDDLHFYLIPAASTAS</sequence>
<dbReference type="eggNOG" id="KOG1901">
    <property type="taxonomic scope" value="Eukaryota"/>
</dbReference>
<dbReference type="EMBL" id="KI914136">
    <property type="protein sequence ID" value="ETV90037.1"/>
    <property type="molecule type" value="Genomic_DNA"/>
</dbReference>
<name>A0A024T8T5_9STRA</name>
<dbReference type="Gene3D" id="3.10.590.10">
    <property type="entry name" value="ph1033 like domains"/>
    <property type="match status" value="1"/>
</dbReference>
<dbReference type="AlphaFoldDB" id="A0A024T8T5"/>
<dbReference type="VEuPathDB" id="FungiDB:H310_15132"/>
<dbReference type="GO" id="GO:0003729">
    <property type="term" value="F:mRNA binding"/>
    <property type="evidence" value="ECO:0007669"/>
    <property type="project" value="TreeGrafter"/>
</dbReference>
<dbReference type="GeneID" id="20092182"/>
<gene>
    <name evidence="2" type="ORF">H310_15132</name>
</gene>
<organism evidence="2">
    <name type="scientific">Aphanomyces invadans</name>
    <dbReference type="NCBI Taxonomy" id="157072"/>
    <lineage>
        <taxon>Eukaryota</taxon>
        <taxon>Sar</taxon>
        <taxon>Stramenopiles</taxon>
        <taxon>Oomycota</taxon>
        <taxon>Saprolegniomycetes</taxon>
        <taxon>Saprolegniales</taxon>
        <taxon>Verrucalvaceae</taxon>
        <taxon>Aphanomyces</taxon>
    </lineage>
</organism>
<dbReference type="PROSITE" id="PS50882">
    <property type="entry name" value="YTH"/>
    <property type="match status" value="1"/>
</dbReference>
<dbReference type="InterPro" id="IPR045168">
    <property type="entry name" value="YTH_prot"/>
</dbReference>
<dbReference type="EMBL" id="KI914136">
    <property type="protein sequence ID" value="ETV90036.1"/>
    <property type="molecule type" value="Genomic_DNA"/>
</dbReference>
<dbReference type="PANTHER" id="PTHR12357">
    <property type="entry name" value="YTH YT521-B HOMOLOGY DOMAIN-CONTAINING"/>
    <property type="match status" value="1"/>
</dbReference>
<feature type="domain" description="YTH" evidence="1">
    <location>
        <begin position="55"/>
        <end position="187"/>
    </location>
</feature>
<dbReference type="Pfam" id="PF04146">
    <property type="entry name" value="YTH"/>
    <property type="match status" value="1"/>
</dbReference>
<dbReference type="RefSeq" id="XP_008881331.1">
    <property type="nucleotide sequence ID" value="XM_008883109.1"/>
</dbReference>
<reference evidence="2" key="1">
    <citation type="submission" date="2013-12" db="EMBL/GenBank/DDBJ databases">
        <title>The Genome Sequence of Aphanomyces invadans NJM9701.</title>
        <authorList>
            <consortium name="The Broad Institute Genomics Platform"/>
            <person name="Russ C."/>
            <person name="Tyler B."/>
            <person name="van West P."/>
            <person name="Dieguez-Uribeondo J."/>
            <person name="Young S.K."/>
            <person name="Zeng Q."/>
            <person name="Gargeya S."/>
            <person name="Fitzgerald M."/>
            <person name="Abouelleil A."/>
            <person name="Alvarado L."/>
            <person name="Chapman S.B."/>
            <person name="Gainer-Dewar J."/>
            <person name="Goldberg J."/>
            <person name="Griggs A."/>
            <person name="Gujja S."/>
            <person name="Hansen M."/>
            <person name="Howarth C."/>
            <person name="Imamovic A."/>
            <person name="Ireland A."/>
            <person name="Larimer J."/>
            <person name="McCowan C."/>
            <person name="Murphy C."/>
            <person name="Pearson M."/>
            <person name="Poon T.W."/>
            <person name="Priest M."/>
            <person name="Roberts A."/>
            <person name="Saif S."/>
            <person name="Shea T."/>
            <person name="Sykes S."/>
            <person name="Wortman J."/>
            <person name="Nusbaum C."/>
            <person name="Birren B."/>
        </authorList>
    </citation>
    <scope>NUCLEOTIDE SEQUENCE [LARGE SCALE GENOMIC DNA]</scope>
    <source>
        <strain evidence="2">NJM9701</strain>
    </source>
</reference>
<dbReference type="STRING" id="157072.A0A024T8T5"/>
<proteinExistence type="predicted"/>
<evidence type="ECO:0000313" key="2">
    <source>
        <dbReference type="EMBL" id="ETV90036.1"/>
    </source>
</evidence>
<dbReference type="PANTHER" id="PTHR12357:SF89">
    <property type="entry name" value="YTH DOMAIN-CONTAINING FAMILY PROTEIN"/>
    <property type="match status" value="1"/>
</dbReference>
<dbReference type="CDD" id="cd21134">
    <property type="entry name" value="YTH"/>
    <property type="match status" value="1"/>
</dbReference>
<dbReference type="GO" id="GO:0061157">
    <property type="term" value="P:mRNA destabilization"/>
    <property type="evidence" value="ECO:0007669"/>
    <property type="project" value="TreeGrafter"/>
</dbReference>
<evidence type="ECO:0000259" key="1">
    <source>
        <dbReference type="PROSITE" id="PS50882"/>
    </source>
</evidence>